<dbReference type="AlphaFoldDB" id="A0A841L0M9"/>
<dbReference type="HAMAP" id="MF_00652">
    <property type="entry name" value="UPF0246"/>
    <property type="match status" value="1"/>
</dbReference>
<comment type="caution">
    <text evidence="2">The sequence shown here is derived from an EMBL/GenBank/DDBJ whole genome shotgun (WGS) entry which is preliminary data.</text>
</comment>
<organism evidence="2 3">
    <name type="scientific">Polymorphobacter multimanifer</name>
    <dbReference type="NCBI Taxonomy" id="1070431"/>
    <lineage>
        <taxon>Bacteria</taxon>
        <taxon>Pseudomonadati</taxon>
        <taxon>Pseudomonadota</taxon>
        <taxon>Alphaproteobacteria</taxon>
        <taxon>Sphingomonadales</taxon>
        <taxon>Sphingosinicellaceae</taxon>
        <taxon>Polymorphobacter</taxon>
    </lineage>
</organism>
<sequence>MLILLSPAKTLGLVSPLPALDPTLPQFLPKAEKLARAAAKLKPARLQKMMHISKPLAELNAERFRAFSTPFTPDNARPALFTFAGDVYTGLDAASLDERGIAWAQDHLRILSGLYGVLRPLDLIQPYRLEMGTSFGLGKAASLYDTWKSSLAKALNDDAASQSEPCIINLASGEYWKAVDQRVLKPPVLTIDFRDEKAGKLRFNSFIAKRARGAAARALIDAAATSPAALKDQAILGHRFAAEHSTPSHWTFVRPVPNTAADTPSSKG</sequence>
<evidence type="ECO:0000313" key="2">
    <source>
        <dbReference type="EMBL" id="MBB6225960.1"/>
    </source>
</evidence>
<dbReference type="GO" id="GO:0033194">
    <property type="term" value="P:response to hydroperoxide"/>
    <property type="evidence" value="ECO:0007669"/>
    <property type="project" value="TreeGrafter"/>
</dbReference>
<keyword evidence="3" id="KW-1185">Reference proteome</keyword>
<accession>A0A841L0M9</accession>
<dbReference type="RefSeq" id="WP_184193727.1">
    <property type="nucleotide sequence ID" value="NZ_JACIIV010000001.1"/>
</dbReference>
<protein>
    <recommendedName>
        <fullName evidence="1">UPF0246 protein FHS79_000111</fullName>
    </recommendedName>
</protein>
<evidence type="ECO:0000256" key="1">
    <source>
        <dbReference type="HAMAP-Rule" id="MF_00652"/>
    </source>
</evidence>
<dbReference type="EMBL" id="JACIIV010000001">
    <property type="protein sequence ID" value="MBB6225960.1"/>
    <property type="molecule type" value="Genomic_DNA"/>
</dbReference>
<dbReference type="InterPro" id="IPR005583">
    <property type="entry name" value="YaaA"/>
</dbReference>
<evidence type="ECO:0000313" key="3">
    <source>
        <dbReference type="Proteomes" id="UP000538147"/>
    </source>
</evidence>
<comment type="similarity">
    <text evidence="1">Belongs to the UPF0246 family.</text>
</comment>
<dbReference type="NCBIfam" id="NF002542">
    <property type="entry name" value="PRK02101.1-3"/>
    <property type="match status" value="1"/>
</dbReference>
<dbReference type="Pfam" id="PF03883">
    <property type="entry name" value="H2O2_YaaD"/>
    <property type="match status" value="1"/>
</dbReference>
<name>A0A841L0M9_9SPHN</name>
<proteinExistence type="inferred from homology"/>
<dbReference type="PANTHER" id="PTHR30283">
    <property type="entry name" value="PEROXIDE STRESS RESPONSE PROTEIN YAAA"/>
    <property type="match status" value="1"/>
</dbReference>
<dbReference type="PANTHER" id="PTHR30283:SF4">
    <property type="entry name" value="PEROXIDE STRESS RESISTANCE PROTEIN YAAA"/>
    <property type="match status" value="1"/>
</dbReference>
<gene>
    <name evidence="2" type="ORF">FHS79_000111</name>
</gene>
<reference evidence="2 3" key="1">
    <citation type="submission" date="2020-08" db="EMBL/GenBank/DDBJ databases">
        <title>Genomic Encyclopedia of Type Strains, Phase IV (KMG-IV): sequencing the most valuable type-strain genomes for metagenomic binning, comparative biology and taxonomic classification.</title>
        <authorList>
            <person name="Goeker M."/>
        </authorList>
    </citation>
    <scope>NUCLEOTIDE SEQUENCE [LARGE SCALE GENOMIC DNA]</scope>
    <source>
        <strain evidence="2 3">DSM 102189</strain>
    </source>
</reference>
<dbReference type="Proteomes" id="UP000538147">
    <property type="component" value="Unassembled WGS sequence"/>
</dbReference>
<dbReference type="GO" id="GO:0005829">
    <property type="term" value="C:cytosol"/>
    <property type="evidence" value="ECO:0007669"/>
    <property type="project" value="TreeGrafter"/>
</dbReference>